<keyword evidence="2" id="KW-0472">Membrane</keyword>
<sequence length="891" mass="94571">MPTANGPAPDKTAPKVDNQPARPAPARLLRGLLFFLMLFCLVLAGLWIALPRIAQELLVPVLARSLQAPEMRVDIRRADFRGLDLGDISLSREHGLTAGAVLVDWSLSGLLQGRIDRVSVLGLEVRVRKNDEKWEIPGLPRLEKSSNASAGPTFMPTVGQMYVDGRISLEGQGPGYSLPFSVNGSLDEDTVILLDAKTALAGQEVTLALQGNLRQNDFQVTCVVPPASIAALASLVPALEGLPLAGTLRGVVEASLLPDQKPALEAALGLDSFQSVLGGTSLAQDGNATLSLAWQNEPQLSLSALSLGAPLPLTLVVKDITANLEDMTFGWSWSLTTPALPGIAFSSAPRLDGKCEIEATDQGWSMRAAAELGALAARLNHVPDLDLTLNATTLSLEASTGTSGTVVDGALTLGTLRLTRDDAGATLSSLSLTVNATVATDLNGTINLSGARLEARQPGMALTTTRLDGQCTFAMAEQLFLNGIVNVGARASSGDTAAFTTLRLPLAWPTPATSSGSMNLDLKWKGKGLAKISCKIAQDLHGASIDGTLSALPVAVRATLKGRIDAKDISGSWAEMKAAQTISLPGNLANLVPAVGELSGNARLDATARLDMSRGIPMLPADLKLTGLSLAHAKSEITLTKGAVELAFSNLLSMRSDPDGRMNFDRLQLGTIILEQGDIHFQIEALHSILVEGCRFQWAGGRIGSQAFRINPSVEDYTVELYCDRVEMAQALEQFGMTQAQGGGTANGRIPVHYADGNLTFDNGFLYSTPGEKGVLKVKGTEILTAGVAPGTPQYGQLDLAAEALKDFTYDWARIRINTEKRELVVSLELDGKPEKPLPFTYNRDIGGFARVSASSPGSIFQGIRLDVNFRLPLDQLLQYRQLLELMKNGG</sequence>
<evidence type="ECO:0000313" key="4">
    <source>
        <dbReference type="Proteomes" id="UP000002216"/>
    </source>
</evidence>
<dbReference type="HOGENOM" id="CLU_339126_0_0_7"/>
<dbReference type="RefSeq" id="WP_015774499.1">
    <property type="nucleotide sequence ID" value="NC_013173.1"/>
</dbReference>
<dbReference type="KEGG" id="dba:Dbac_2329"/>
<evidence type="ECO:0000256" key="1">
    <source>
        <dbReference type="SAM" id="MobiDB-lite"/>
    </source>
</evidence>
<evidence type="ECO:0000313" key="3">
    <source>
        <dbReference type="EMBL" id="ACU90410.1"/>
    </source>
</evidence>
<gene>
    <name evidence="3" type="ordered locus">Dbac_2329</name>
</gene>
<reference evidence="3 4" key="1">
    <citation type="journal article" date="2009" name="Stand. Genomic Sci.">
        <title>Complete genome sequence of Desulfomicrobium baculatum type strain (X).</title>
        <authorList>
            <person name="Copeland A."/>
            <person name="Spring S."/>
            <person name="Goker M."/>
            <person name="Schneider S."/>
            <person name="Lapidus A."/>
            <person name="Del Rio T.G."/>
            <person name="Tice H."/>
            <person name="Cheng J.F."/>
            <person name="Chen F."/>
            <person name="Nolan M."/>
            <person name="Bruce D."/>
            <person name="Goodwin L."/>
            <person name="Pitluck S."/>
            <person name="Ivanova N."/>
            <person name="Mavrommatis K."/>
            <person name="Ovchinnikova G."/>
            <person name="Pati A."/>
            <person name="Chen A."/>
            <person name="Palaniappan K."/>
            <person name="Land M."/>
            <person name="Hauser L."/>
            <person name="Chang Y.J."/>
            <person name="Jeffries C.C."/>
            <person name="Meincke L."/>
            <person name="Sims D."/>
            <person name="Brettin T."/>
            <person name="Detter J.C."/>
            <person name="Han C."/>
            <person name="Chain P."/>
            <person name="Bristow J."/>
            <person name="Eisen J.A."/>
            <person name="Markowitz V."/>
            <person name="Hugenholtz P."/>
            <person name="Kyrpides N.C."/>
            <person name="Klenk H.P."/>
            <person name="Lucas S."/>
        </authorList>
    </citation>
    <scope>NUCLEOTIDE SEQUENCE [LARGE SCALE GENOMIC DNA]</scope>
    <source>
        <strain evidence="4">DSM 4028 / VKM B-1378 / X</strain>
    </source>
</reference>
<proteinExistence type="predicted"/>
<dbReference type="STRING" id="525897.Dbac_2329"/>
<organism evidence="3 4">
    <name type="scientific">Desulfomicrobium baculatum (strain DSM 4028 / VKM B-1378 / X)</name>
    <name type="common">Desulfovibrio baculatus</name>
    <dbReference type="NCBI Taxonomy" id="525897"/>
    <lineage>
        <taxon>Bacteria</taxon>
        <taxon>Pseudomonadati</taxon>
        <taxon>Thermodesulfobacteriota</taxon>
        <taxon>Desulfovibrionia</taxon>
        <taxon>Desulfovibrionales</taxon>
        <taxon>Desulfomicrobiaceae</taxon>
        <taxon>Desulfomicrobium</taxon>
    </lineage>
</organism>
<dbReference type="eggNOG" id="COG2911">
    <property type="taxonomic scope" value="Bacteria"/>
</dbReference>
<dbReference type="OrthoDB" id="5429826at2"/>
<feature type="region of interest" description="Disordered" evidence="1">
    <location>
        <begin position="1"/>
        <end position="20"/>
    </location>
</feature>
<keyword evidence="2" id="KW-1133">Transmembrane helix</keyword>
<feature type="transmembrane region" description="Helical" evidence="2">
    <location>
        <begin position="32"/>
        <end position="50"/>
    </location>
</feature>
<keyword evidence="2" id="KW-0812">Transmembrane</keyword>
<name>C7LR04_DESBD</name>
<evidence type="ECO:0000256" key="2">
    <source>
        <dbReference type="SAM" id="Phobius"/>
    </source>
</evidence>
<keyword evidence="4" id="KW-1185">Reference proteome</keyword>
<dbReference type="EMBL" id="CP001629">
    <property type="protein sequence ID" value="ACU90410.1"/>
    <property type="molecule type" value="Genomic_DNA"/>
</dbReference>
<dbReference type="AlphaFoldDB" id="C7LR04"/>
<dbReference type="Proteomes" id="UP000002216">
    <property type="component" value="Chromosome"/>
</dbReference>
<accession>C7LR04</accession>
<protein>
    <submittedName>
        <fullName evidence="3">Uncharacterized protein</fullName>
    </submittedName>
</protein>